<evidence type="ECO:0000313" key="2">
    <source>
        <dbReference type="EMBL" id="GGN97584.1"/>
    </source>
</evidence>
<sequence length="417" mass="43812">MAAADRPAAAPLAGITVIALEQAVSAPMCTRALADFGARVIKIEHPDGGDFARHYDDVVLGQAAHFVWVNRGKESVALDLKSEAGVDILHRLLSRADVLVSNLAPGACDRLGLSSAELATRYPALVAVEIDGFGRGGPLSHKRAYDLLVQAEAGVCAVTGTVGAPAKPGPPVADVTTGLYAAFSIVTALYRRDGVRGWGGPAGDGTSIGISLFDTMAEMMGYHLTYARHAGVDQQPLGMSSPAVAPYGAYPTADGHTVVLGTTNDREWQRLATMILGRPDLAADDRFATNTGRTGHRAELDEVIALWCSRHDLAEIQRVADAAGIGNSRYNRPSEVVAHPQLVQRGRWREIDTPAGPIPSLLPPAVVTGYEPPMGPVPDLGADTERVLAEIGCTVSEVGQLRESGVIGRPAETEVGT</sequence>
<dbReference type="InterPro" id="IPR050483">
    <property type="entry name" value="CoA-transferase_III_domain"/>
</dbReference>
<dbReference type="Gene3D" id="3.30.1540.10">
    <property type="entry name" value="formyl-coa transferase, domain 3"/>
    <property type="match status" value="1"/>
</dbReference>
<dbReference type="PANTHER" id="PTHR48207:SF3">
    <property type="entry name" value="SUCCINATE--HYDROXYMETHYLGLUTARATE COA-TRANSFERASE"/>
    <property type="match status" value="1"/>
</dbReference>
<proteinExistence type="predicted"/>
<accession>A0ABQ2KZG5</accession>
<dbReference type="InterPro" id="IPR023606">
    <property type="entry name" value="CoA-Trfase_III_dom_1_sf"/>
</dbReference>
<dbReference type="InterPro" id="IPR003673">
    <property type="entry name" value="CoA-Trfase_fam_III"/>
</dbReference>
<dbReference type="GO" id="GO:0016740">
    <property type="term" value="F:transferase activity"/>
    <property type="evidence" value="ECO:0007669"/>
    <property type="project" value="UniProtKB-KW"/>
</dbReference>
<dbReference type="SUPFAM" id="SSF89796">
    <property type="entry name" value="CoA-transferase family III (CaiB/BaiF)"/>
    <property type="match status" value="1"/>
</dbReference>
<comment type="caution">
    <text evidence="2">The sequence shown here is derived from an EMBL/GenBank/DDBJ whole genome shotgun (WGS) entry which is preliminary data.</text>
</comment>
<dbReference type="Pfam" id="PF02515">
    <property type="entry name" value="CoA_transf_3"/>
    <property type="match status" value="1"/>
</dbReference>
<gene>
    <name evidence="2" type="ORF">GCM10011610_63750</name>
</gene>
<dbReference type="PANTHER" id="PTHR48207">
    <property type="entry name" value="SUCCINATE--HYDROXYMETHYLGLUTARATE COA-TRANSFERASE"/>
    <property type="match status" value="1"/>
</dbReference>
<dbReference type="EMBL" id="BMNE01000011">
    <property type="protein sequence ID" value="GGN97584.1"/>
    <property type="molecule type" value="Genomic_DNA"/>
</dbReference>
<evidence type="ECO:0000256" key="1">
    <source>
        <dbReference type="ARBA" id="ARBA00022679"/>
    </source>
</evidence>
<dbReference type="Proteomes" id="UP000658127">
    <property type="component" value="Unassembled WGS sequence"/>
</dbReference>
<keyword evidence="3" id="KW-1185">Reference proteome</keyword>
<keyword evidence="1 2" id="KW-0808">Transferase</keyword>
<protein>
    <submittedName>
        <fullName evidence="2">CoA transferase</fullName>
    </submittedName>
</protein>
<dbReference type="InterPro" id="IPR044855">
    <property type="entry name" value="CoA-Trfase_III_dom3_sf"/>
</dbReference>
<organism evidence="2 3">
    <name type="scientific">Nocardia rhizosphaerihabitans</name>
    <dbReference type="NCBI Taxonomy" id="1691570"/>
    <lineage>
        <taxon>Bacteria</taxon>
        <taxon>Bacillati</taxon>
        <taxon>Actinomycetota</taxon>
        <taxon>Actinomycetes</taxon>
        <taxon>Mycobacteriales</taxon>
        <taxon>Nocardiaceae</taxon>
        <taxon>Nocardia</taxon>
    </lineage>
</organism>
<dbReference type="RefSeq" id="WP_189034211.1">
    <property type="nucleotide sequence ID" value="NZ_BMNE01000011.1"/>
</dbReference>
<reference evidence="3" key="1">
    <citation type="journal article" date="2019" name="Int. J. Syst. Evol. Microbiol.">
        <title>The Global Catalogue of Microorganisms (GCM) 10K type strain sequencing project: providing services to taxonomists for standard genome sequencing and annotation.</title>
        <authorList>
            <consortium name="The Broad Institute Genomics Platform"/>
            <consortium name="The Broad Institute Genome Sequencing Center for Infectious Disease"/>
            <person name="Wu L."/>
            <person name="Ma J."/>
        </authorList>
    </citation>
    <scope>NUCLEOTIDE SEQUENCE [LARGE SCALE GENOMIC DNA]</scope>
    <source>
        <strain evidence="3">CGMCC 4.7329</strain>
    </source>
</reference>
<dbReference type="Gene3D" id="3.40.50.10540">
    <property type="entry name" value="Crotonobetainyl-coa:carnitine coa-transferase, domain 1"/>
    <property type="match status" value="1"/>
</dbReference>
<name>A0ABQ2KZG5_9NOCA</name>
<evidence type="ECO:0000313" key="3">
    <source>
        <dbReference type="Proteomes" id="UP000658127"/>
    </source>
</evidence>